<organism evidence="1 2">
    <name type="scientific">Neisseria arctica</name>
    <dbReference type="NCBI Taxonomy" id="1470200"/>
    <lineage>
        <taxon>Bacteria</taxon>
        <taxon>Pseudomonadati</taxon>
        <taxon>Pseudomonadota</taxon>
        <taxon>Betaproteobacteria</taxon>
        <taxon>Neisseriales</taxon>
        <taxon>Neisseriaceae</taxon>
        <taxon>Neisseria</taxon>
    </lineage>
</organism>
<dbReference type="Proteomes" id="UP000036027">
    <property type="component" value="Unassembled WGS sequence"/>
</dbReference>
<evidence type="ECO:0000313" key="2">
    <source>
        <dbReference type="Proteomes" id="UP000036027"/>
    </source>
</evidence>
<dbReference type="PATRIC" id="fig|1470200.3.peg.1799"/>
<sequence>MAKFNFGDLVRVIDTKNEIFNTEPMNIFVVQRDAYSLCRIASENYSYVIERKYLELVSRHPQYAWIGAEDPEDVYEDQAEVIVQTESGDVTVSEVFKENGKMFFKCEEDGYAKVVYWQPLPQAKED</sequence>
<keyword evidence="2" id="KW-1185">Reference proteome</keyword>
<dbReference type="EMBL" id="JTDO01000004">
    <property type="protein sequence ID" value="KLT73285.1"/>
    <property type="molecule type" value="Genomic_DNA"/>
</dbReference>
<dbReference type="OrthoDB" id="17144at481"/>
<protein>
    <recommendedName>
        <fullName evidence="3">DUF551 domain-containing protein</fullName>
    </recommendedName>
</protein>
<accession>A0A0J0YT09</accession>
<gene>
    <name evidence="1" type="ORF">PL75_03430</name>
</gene>
<evidence type="ECO:0008006" key="3">
    <source>
        <dbReference type="Google" id="ProtNLM"/>
    </source>
</evidence>
<dbReference type="RefSeq" id="WP_047760518.1">
    <property type="nucleotide sequence ID" value="NZ_CP091510.1"/>
</dbReference>
<comment type="caution">
    <text evidence="1">The sequence shown here is derived from an EMBL/GenBank/DDBJ whole genome shotgun (WGS) entry which is preliminary data.</text>
</comment>
<name>A0A0J0YT09_9NEIS</name>
<evidence type="ECO:0000313" key="1">
    <source>
        <dbReference type="EMBL" id="KLT73285.1"/>
    </source>
</evidence>
<reference evidence="1 2" key="1">
    <citation type="submission" date="2014-11" db="EMBL/GenBank/DDBJ databases">
        <title>Genome of a novel goose pathogen.</title>
        <authorList>
            <person name="Hansen C.M."/>
            <person name="Hueffer K."/>
            <person name="Choi S.C."/>
        </authorList>
    </citation>
    <scope>NUCLEOTIDE SEQUENCE [LARGE SCALE GENOMIC DNA]</scope>
    <source>
        <strain evidence="1 2">KH1503</strain>
    </source>
</reference>
<dbReference type="STRING" id="1470200.PL75_03430"/>
<proteinExistence type="predicted"/>
<dbReference type="AlphaFoldDB" id="A0A0J0YT09"/>